<dbReference type="EMBL" id="CP002962">
    <property type="protein sequence ID" value="AFK05574.1"/>
    <property type="molecule type" value="Genomic_DNA"/>
</dbReference>
<sequence length="141" mass="16576">MNQNYFYLTLFEYLDKVKPIITDNNSEEELLEFIQQRVQLAEKEFELHRRKGIDVLAAQEIAQEILFEGLMSEEETFLRDLIEKSLSDLNKTMSEGKELNTLIKQLLPLYHVLKTNAEIPYTQIKHELITKIDNLILSNGF</sequence>
<dbReference type="SUPFAM" id="SSF140753">
    <property type="entry name" value="PG0816-like"/>
    <property type="match status" value="1"/>
</dbReference>
<dbReference type="InterPro" id="IPR015082">
    <property type="entry name" value="DUF1896"/>
</dbReference>
<evidence type="ECO:0000256" key="1">
    <source>
        <dbReference type="SAM" id="Coils"/>
    </source>
</evidence>
<organism evidence="2 3">
    <name type="scientific">Emticicia oligotrophica (strain DSM 17448 / CIP 109782 / MTCC 6937 / GPTSA100-15)</name>
    <dbReference type="NCBI Taxonomy" id="929562"/>
    <lineage>
        <taxon>Bacteria</taxon>
        <taxon>Pseudomonadati</taxon>
        <taxon>Bacteroidota</taxon>
        <taxon>Cytophagia</taxon>
        <taxon>Cytophagales</taxon>
        <taxon>Leadbetterellaceae</taxon>
        <taxon>Emticicia</taxon>
    </lineage>
</organism>
<geneLocation type="plasmid" evidence="2 3">
    <name>pEMTOL01</name>
</geneLocation>
<dbReference type="Pfam" id="PF08989">
    <property type="entry name" value="DUF1896"/>
    <property type="match status" value="1"/>
</dbReference>
<keyword evidence="3" id="KW-1185">Reference proteome</keyword>
<protein>
    <submittedName>
        <fullName evidence="2">Uncharacterized protein</fullName>
    </submittedName>
</protein>
<evidence type="ECO:0000313" key="2">
    <source>
        <dbReference type="EMBL" id="AFK05574.1"/>
    </source>
</evidence>
<dbReference type="RefSeq" id="WP_015026320.1">
    <property type="nucleotide sequence ID" value="NC_018742.1"/>
</dbReference>
<accession>A0ABN4ASI9</accession>
<dbReference type="InterPro" id="IPR036297">
    <property type="entry name" value="PG0816-like_sf"/>
</dbReference>
<evidence type="ECO:0000313" key="3">
    <source>
        <dbReference type="Proteomes" id="UP000002875"/>
    </source>
</evidence>
<keyword evidence="2" id="KW-0614">Plasmid</keyword>
<name>A0ABN4ASI9_EMTOG</name>
<dbReference type="Proteomes" id="UP000002875">
    <property type="component" value="Plasmid pEMTOL01"/>
</dbReference>
<dbReference type="Gene3D" id="1.10.8.330">
    <property type="entry name" value="PG0816-like"/>
    <property type="match status" value="1"/>
</dbReference>
<gene>
    <name evidence="2" type="ordered locus">Emtol_0307</name>
</gene>
<reference evidence="2 3" key="1">
    <citation type="submission" date="2011-07" db="EMBL/GenBank/DDBJ databases">
        <title>The complete genome of plasmid 1 of Emticicia oligotrophica DSM 17448.</title>
        <authorList>
            <consortium name="US DOE Joint Genome Institute (JGI-PGF)"/>
            <person name="Lucas S."/>
            <person name="Han J."/>
            <person name="Lapidus A."/>
            <person name="Bruce D."/>
            <person name="Goodwin L."/>
            <person name="Pitluck S."/>
            <person name="Peters L."/>
            <person name="Kyrpides N."/>
            <person name="Mavromatis K."/>
            <person name="Ivanova N."/>
            <person name="Ovchinnikova G."/>
            <person name="Teshima H."/>
            <person name="Detter J.C."/>
            <person name="Tapia R."/>
            <person name="Han C."/>
            <person name="Land M."/>
            <person name="Hauser L."/>
            <person name="Markowitz V."/>
            <person name="Cheng J.-F."/>
            <person name="Hugenholtz P."/>
            <person name="Woyke T."/>
            <person name="Wu D."/>
            <person name="Tindall B."/>
            <person name="Pomrenke H."/>
            <person name="Brambilla E."/>
            <person name="Klenk H.-P."/>
            <person name="Eisen J.A."/>
        </authorList>
    </citation>
    <scope>NUCLEOTIDE SEQUENCE [LARGE SCALE GENOMIC DNA]</scope>
    <source>
        <strain evidence="3">DSM 17448 / GPTSA100-15</strain>
        <plasmid evidence="2 3">pEMTOL01</plasmid>
    </source>
</reference>
<keyword evidence="1" id="KW-0175">Coiled coil</keyword>
<feature type="coiled-coil region" evidence="1">
    <location>
        <begin position="24"/>
        <end position="51"/>
    </location>
</feature>
<proteinExistence type="predicted"/>